<dbReference type="InterPro" id="IPR050312">
    <property type="entry name" value="IolE/XylAMocC-like"/>
</dbReference>
<dbReference type="SUPFAM" id="SSF51658">
    <property type="entry name" value="Xylose isomerase-like"/>
    <property type="match status" value="1"/>
</dbReference>
<evidence type="ECO:0000259" key="1">
    <source>
        <dbReference type="Pfam" id="PF01261"/>
    </source>
</evidence>
<feature type="domain" description="Xylose isomerase-like TIM barrel" evidence="1">
    <location>
        <begin position="29"/>
        <end position="271"/>
    </location>
</feature>
<dbReference type="AlphaFoldDB" id="A0A931HZL5"/>
<protein>
    <submittedName>
        <fullName evidence="2">Myo-inosose-2 dehydratase</fullName>
        <ecNumber evidence="2">4.2.1.44</ecNumber>
    </submittedName>
</protein>
<dbReference type="GO" id="GO:0050114">
    <property type="term" value="F:myo-inosose-2 dehydratase activity"/>
    <property type="evidence" value="ECO:0007669"/>
    <property type="project" value="UniProtKB-EC"/>
</dbReference>
<name>A0A931HZL5_9HYPH</name>
<dbReference type="Gene3D" id="3.20.20.150">
    <property type="entry name" value="Divalent-metal-dependent TIM barrel enzymes"/>
    <property type="match status" value="1"/>
</dbReference>
<reference evidence="2" key="1">
    <citation type="submission" date="2020-12" db="EMBL/GenBank/DDBJ databases">
        <title>Methylobrevis albus sp. nov., isolated from fresh water lack sediment.</title>
        <authorList>
            <person name="Zou Q."/>
        </authorList>
    </citation>
    <scope>NUCLEOTIDE SEQUENCE</scope>
    <source>
        <strain evidence="2">L22</strain>
    </source>
</reference>
<keyword evidence="2" id="KW-0456">Lyase</keyword>
<accession>A0A931HZL5</accession>
<comment type="caution">
    <text evidence="2">The sequence shown here is derived from an EMBL/GenBank/DDBJ whole genome shotgun (WGS) entry which is preliminary data.</text>
</comment>
<dbReference type="Pfam" id="PF01261">
    <property type="entry name" value="AP_endonuc_2"/>
    <property type="match status" value="1"/>
</dbReference>
<dbReference type="Proteomes" id="UP000631694">
    <property type="component" value="Unassembled WGS sequence"/>
</dbReference>
<sequence>MIRIGANPICWSNDDMIEIGGDIPLEQCLAEAAEIGIEGMELGNKFPKTAPALKAKLAEFGLVFVSGWYSTFLLERDADAEFAAAAEAIALRKGAGAEVLIVCECTRTVHGVKSAPLSARPVLTDAEWAVFLPRMTRFAELVAGAGLTLVYHHHMGTVVQTEAEIDRFMAGTGAAVKLLLDTGHATWGGADPVRLARLYRDRIGHIHTKDVRQDVRARSEAGGWSFLDSVLEGVYTVPGDGTVDYVAVFRELPDYAGWVIIEAEQDPDKAHPKTYVKMGYDNLVRFLDEAGLKRAA</sequence>
<evidence type="ECO:0000313" key="2">
    <source>
        <dbReference type="EMBL" id="MBH0236624.1"/>
    </source>
</evidence>
<dbReference type="InterPro" id="IPR013022">
    <property type="entry name" value="Xyl_isomerase-like_TIM-brl"/>
</dbReference>
<keyword evidence="3" id="KW-1185">Reference proteome</keyword>
<dbReference type="EC" id="4.2.1.44" evidence="2"/>
<dbReference type="RefSeq" id="WP_197309728.1">
    <property type="nucleotide sequence ID" value="NZ_JADZLT010000040.1"/>
</dbReference>
<gene>
    <name evidence="2" type="primary">iolE</name>
    <name evidence="2" type="ORF">I5731_02215</name>
</gene>
<evidence type="ECO:0000313" key="3">
    <source>
        <dbReference type="Proteomes" id="UP000631694"/>
    </source>
</evidence>
<dbReference type="InterPro" id="IPR030823">
    <property type="entry name" value="IolE/MocC"/>
</dbReference>
<organism evidence="2 3">
    <name type="scientific">Methylobrevis albus</name>
    <dbReference type="NCBI Taxonomy" id="2793297"/>
    <lineage>
        <taxon>Bacteria</taxon>
        <taxon>Pseudomonadati</taxon>
        <taxon>Pseudomonadota</taxon>
        <taxon>Alphaproteobacteria</taxon>
        <taxon>Hyphomicrobiales</taxon>
        <taxon>Pleomorphomonadaceae</taxon>
        <taxon>Methylobrevis</taxon>
    </lineage>
</organism>
<dbReference type="PANTHER" id="PTHR12110">
    <property type="entry name" value="HYDROXYPYRUVATE ISOMERASE"/>
    <property type="match status" value="1"/>
</dbReference>
<dbReference type="PANTHER" id="PTHR12110:SF41">
    <property type="entry name" value="INOSOSE DEHYDRATASE"/>
    <property type="match status" value="1"/>
</dbReference>
<dbReference type="InterPro" id="IPR036237">
    <property type="entry name" value="Xyl_isomerase-like_sf"/>
</dbReference>
<dbReference type="NCBIfam" id="TIGR04379">
    <property type="entry name" value="myo_inos_iolE"/>
    <property type="match status" value="1"/>
</dbReference>
<dbReference type="EMBL" id="JADZLT010000040">
    <property type="protein sequence ID" value="MBH0236624.1"/>
    <property type="molecule type" value="Genomic_DNA"/>
</dbReference>
<proteinExistence type="predicted"/>